<evidence type="ECO:0000259" key="1">
    <source>
        <dbReference type="Pfam" id="PF04773"/>
    </source>
</evidence>
<protein>
    <submittedName>
        <fullName evidence="3">Iron dicitrate transport regulator FecR</fullName>
    </submittedName>
</protein>
<feature type="domain" description="FecR N-terminal" evidence="2">
    <location>
        <begin position="12"/>
        <end position="54"/>
    </location>
</feature>
<dbReference type="Proteomes" id="UP000292639">
    <property type="component" value="Unassembled WGS sequence"/>
</dbReference>
<feature type="domain" description="FecR protein" evidence="1">
    <location>
        <begin position="108"/>
        <end position="200"/>
    </location>
</feature>
<gene>
    <name evidence="3" type="ORF">DNJ96_10850</name>
</gene>
<dbReference type="InterPro" id="IPR032623">
    <property type="entry name" value="FecR_N"/>
</dbReference>
<keyword evidence="4" id="KW-1185">Reference proteome</keyword>
<accession>A0A4V2KCU1</accession>
<dbReference type="PANTHER" id="PTHR30273">
    <property type="entry name" value="PERIPLASMIC SIGNAL SENSOR AND SIGMA FACTOR ACTIVATOR FECR-RELATED"/>
    <property type="match status" value="1"/>
</dbReference>
<evidence type="ECO:0000313" key="4">
    <source>
        <dbReference type="Proteomes" id="UP000292639"/>
    </source>
</evidence>
<evidence type="ECO:0000259" key="2">
    <source>
        <dbReference type="Pfam" id="PF16220"/>
    </source>
</evidence>
<dbReference type="AlphaFoldDB" id="A0A4V2KCU1"/>
<organism evidence="3 4">
    <name type="scientific">Stutzerimonas kirkiae</name>
    <dbReference type="NCBI Taxonomy" id="2211392"/>
    <lineage>
        <taxon>Bacteria</taxon>
        <taxon>Pseudomonadati</taxon>
        <taxon>Pseudomonadota</taxon>
        <taxon>Gammaproteobacteria</taxon>
        <taxon>Pseudomonadales</taxon>
        <taxon>Pseudomonadaceae</taxon>
        <taxon>Stutzerimonas</taxon>
    </lineage>
</organism>
<dbReference type="PANTHER" id="PTHR30273:SF2">
    <property type="entry name" value="PROTEIN FECR"/>
    <property type="match status" value="1"/>
</dbReference>
<dbReference type="PIRSF" id="PIRSF018266">
    <property type="entry name" value="FecR"/>
    <property type="match status" value="1"/>
</dbReference>
<dbReference type="GO" id="GO:0016989">
    <property type="term" value="F:sigma factor antagonist activity"/>
    <property type="evidence" value="ECO:0007669"/>
    <property type="project" value="TreeGrafter"/>
</dbReference>
<sequence length="315" mass="34563">MDISEQERAAIRAAAVWYARLSSGAASQAEEAEWASWHAADPLHQQAWQRIQAVREQVERVPGRIARATLQQRAAYPSRRELLGFVVLLGGAGWLGWRSDYRQAWQADYRSAVGQRQSHRLADGSSLMLNTDTALDVHFDPQQRLLRLLRGEILVETAADGLQRPFLVETPHGRVQALGTRFTVRCGEQGSEVAVLQRAVLVTTAQGDVQRVAEGQTSRFDGQGISPVENNAPGVAAWQQGSLVVVDRPLHAVLAELSRYRHGILRCDPAIAALNVSGAFPIDDTDLALAALESGLGLQAVRRTRYWVTLTRAPG</sequence>
<dbReference type="EMBL" id="QJUP01000013">
    <property type="protein sequence ID" value="TBU96306.1"/>
    <property type="molecule type" value="Genomic_DNA"/>
</dbReference>
<dbReference type="InterPro" id="IPR006860">
    <property type="entry name" value="FecR"/>
</dbReference>
<dbReference type="Pfam" id="PF04773">
    <property type="entry name" value="FecR"/>
    <property type="match status" value="1"/>
</dbReference>
<dbReference type="InterPro" id="IPR012373">
    <property type="entry name" value="Ferrdict_sens_TM"/>
</dbReference>
<comment type="caution">
    <text evidence="3">The sequence shown here is derived from an EMBL/GenBank/DDBJ whole genome shotgun (WGS) entry which is preliminary data.</text>
</comment>
<dbReference type="OrthoDB" id="1099576at2"/>
<dbReference type="Gene3D" id="2.60.120.1440">
    <property type="match status" value="1"/>
</dbReference>
<dbReference type="Pfam" id="PF16220">
    <property type="entry name" value="DUF4880"/>
    <property type="match status" value="1"/>
</dbReference>
<evidence type="ECO:0000313" key="3">
    <source>
        <dbReference type="EMBL" id="TBU96306.1"/>
    </source>
</evidence>
<reference evidence="3 4" key="1">
    <citation type="submission" date="2018-06" db="EMBL/GenBank/DDBJ databases">
        <title>Three novel Pseudomonas species isolated from symptomatic oak.</title>
        <authorList>
            <person name="Bueno-Gonzalez V."/>
            <person name="Brady C."/>
        </authorList>
    </citation>
    <scope>NUCLEOTIDE SEQUENCE [LARGE SCALE GENOMIC DNA]</scope>
    <source>
        <strain evidence="3 4">P17C</strain>
    </source>
</reference>
<proteinExistence type="predicted"/>
<dbReference type="RefSeq" id="WP_131184096.1">
    <property type="nucleotide sequence ID" value="NZ_QJUO01000009.1"/>
</dbReference>
<name>A0A4V2KCU1_9GAMM</name>